<dbReference type="EMBL" id="JANQDX010000002">
    <property type="protein sequence ID" value="KAL0928115.1"/>
    <property type="molecule type" value="Genomic_DNA"/>
</dbReference>
<feature type="zinc finger region" description="C3H1-type" evidence="5">
    <location>
        <begin position="203"/>
        <end position="231"/>
    </location>
</feature>
<dbReference type="InterPro" id="IPR045877">
    <property type="entry name" value="ZFP36-like"/>
</dbReference>
<dbReference type="FunFam" id="4.10.1000.10:FF:000002">
    <property type="entry name" value="Zinc finger protein 36, C3H1 type-like 1"/>
    <property type="match status" value="1"/>
</dbReference>
<dbReference type="SUPFAM" id="SSF90229">
    <property type="entry name" value="CCCH zinc finger"/>
    <property type="match status" value="2"/>
</dbReference>
<gene>
    <name evidence="7" type="ORF">M5K25_002356</name>
</gene>
<reference evidence="7 8" key="1">
    <citation type="journal article" date="2024" name="Plant Biotechnol. J.">
        <title>Dendrobium thyrsiflorum genome and its molecular insights into genes involved in important horticultural traits.</title>
        <authorList>
            <person name="Chen B."/>
            <person name="Wang J.Y."/>
            <person name="Zheng P.J."/>
            <person name="Li K.L."/>
            <person name="Liang Y.M."/>
            <person name="Chen X.F."/>
            <person name="Zhang C."/>
            <person name="Zhao X."/>
            <person name="He X."/>
            <person name="Zhang G.Q."/>
            <person name="Liu Z.J."/>
            <person name="Xu Q."/>
        </authorList>
    </citation>
    <scope>NUCLEOTIDE SEQUENCE [LARGE SCALE GENOMIC DNA]</scope>
    <source>
        <strain evidence="7">GZMU011</strain>
    </source>
</reference>
<dbReference type="PROSITE" id="PS50103">
    <property type="entry name" value="ZF_C3H1"/>
    <property type="match status" value="2"/>
</dbReference>
<evidence type="ECO:0000256" key="3">
    <source>
        <dbReference type="ARBA" id="ARBA00022771"/>
    </source>
</evidence>
<evidence type="ECO:0000259" key="6">
    <source>
        <dbReference type="PROSITE" id="PS50103"/>
    </source>
</evidence>
<dbReference type="InterPro" id="IPR036855">
    <property type="entry name" value="Znf_CCCH_sf"/>
</dbReference>
<dbReference type="PANTHER" id="PTHR12547:SF162">
    <property type="entry name" value="ZINC FINGER CCCH DOMAIN-CONTAINING PROTEIN 15"/>
    <property type="match status" value="1"/>
</dbReference>
<dbReference type="GO" id="GO:0008270">
    <property type="term" value="F:zinc ion binding"/>
    <property type="evidence" value="ECO:0007669"/>
    <property type="project" value="UniProtKB-KW"/>
</dbReference>
<accession>A0ABD0VU76</accession>
<dbReference type="PANTHER" id="PTHR12547">
    <property type="entry name" value="CCCH ZINC FINGER/TIS11-RELATED"/>
    <property type="match status" value="1"/>
</dbReference>
<dbReference type="Gene3D" id="4.10.1000.10">
    <property type="entry name" value="Zinc finger, CCCH-type"/>
    <property type="match status" value="2"/>
</dbReference>
<protein>
    <recommendedName>
        <fullName evidence="6">C3H1-type domain-containing protein</fullName>
    </recommendedName>
</protein>
<keyword evidence="2" id="KW-0677">Repeat</keyword>
<evidence type="ECO:0000313" key="8">
    <source>
        <dbReference type="Proteomes" id="UP001552299"/>
    </source>
</evidence>
<keyword evidence="1 5" id="KW-0479">Metal-binding</keyword>
<dbReference type="AlphaFoldDB" id="A0ABD0VU76"/>
<sequence>MVSGDQFESQKQFMLLELQRLIESYNDAFWQLHHTICYNDSLRKDNLLLSSENLKLLSLVQEMERSSDSPITETLPTSSTIVTGLDGMLQPANLESDTGEGIPDPTHNILPKCISIRSSGFLAGRHLSSRGRGMSSTRTGHSLRLRLPVASSLQEVEVEAYSQGTTKTELCNKWGEMGLCPYAERCQFAHGLEELRPVIRHPRYKTQFCRMLSSGGGCPYGHRCHFRHAALPAYHGSESLRPVARESSSSSA</sequence>
<evidence type="ECO:0000313" key="7">
    <source>
        <dbReference type="EMBL" id="KAL0928115.1"/>
    </source>
</evidence>
<evidence type="ECO:0000256" key="4">
    <source>
        <dbReference type="ARBA" id="ARBA00022833"/>
    </source>
</evidence>
<dbReference type="SMART" id="SM00356">
    <property type="entry name" value="ZnF_C3H1"/>
    <property type="match status" value="2"/>
</dbReference>
<evidence type="ECO:0000256" key="2">
    <source>
        <dbReference type="ARBA" id="ARBA00022737"/>
    </source>
</evidence>
<name>A0ABD0VU76_DENTH</name>
<evidence type="ECO:0000256" key="5">
    <source>
        <dbReference type="PROSITE-ProRule" id="PRU00723"/>
    </source>
</evidence>
<comment type="caution">
    <text evidence="7">The sequence shown here is derived from an EMBL/GenBank/DDBJ whole genome shotgun (WGS) entry which is preliminary data.</text>
</comment>
<feature type="domain" description="C3H1-type" evidence="6">
    <location>
        <begin position="203"/>
        <end position="231"/>
    </location>
</feature>
<dbReference type="FunFam" id="4.10.1000.10:FF:000001">
    <property type="entry name" value="zinc finger CCCH domain-containing protein 15-like"/>
    <property type="match status" value="1"/>
</dbReference>
<dbReference type="Pfam" id="PF00642">
    <property type="entry name" value="zf-CCCH"/>
    <property type="match status" value="1"/>
</dbReference>
<keyword evidence="4 5" id="KW-0862">Zinc</keyword>
<proteinExistence type="predicted"/>
<organism evidence="7 8">
    <name type="scientific">Dendrobium thyrsiflorum</name>
    <name type="common">Pinecone-like raceme dendrobium</name>
    <name type="synonym">Orchid</name>
    <dbReference type="NCBI Taxonomy" id="117978"/>
    <lineage>
        <taxon>Eukaryota</taxon>
        <taxon>Viridiplantae</taxon>
        <taxon>Streptophyta</taxon>
        <taxon>Embryophyta</taxon>
        <taxon>Tracheophyta</taxon>
        <taxon>Spermatophyta</taxon>
        <taxon>Magnoliopsida</taxon>
        <taxon>Liliopsida</taxon>
        <taxon>Asparagales</taxon>
        <taxon>Orchidaceae</taxon>
        <taxon>Epidendroideae</taxon>
        <taxon>Malaxideae</taxon>
        <taxon>Dendrobiinae</taxon>
        <taxon>Dendrobium</taxon>
    </lineage>
</organism>
<keyword evidence="8" id="KW-1185">Reference proteome</keyword>
<evidence type="ECO:0000256" key="1">
    <source>
        <dbReference type="ARBA" id="ARBA00022723"/>
    </source>
</evidence>
<dbReference type="InterPro" id="IPR000571">
    <property type="entry name" value="Znf_CCCH"/>
</dbReference>
<feature type="domain" description="C3H1-type" evidence="6">
    <location>
        <begin position="165"/>
        <end position="193"/>
    </location>
</feature>
<keyword evidence="3 5" id="KW-0863">Zinc-finger</keyword>
<dbReference type="Proteomes" id="UP001552299">
    <property type="component" value="Unassembled WGS sequence"/>
</dbReference>
<feature type="zinc finger region" description="C3H1-type" evidence="5">
    <location>
        <begin position="165"/>
        <end position="193"/>
    </location>
</feature>